<evidence type="ECO:0000259" key="2">
    <source>
        <dbReference type="Pfam" id="PF09832"/>
    </source>
</evidence>
<dbReference type="RefSeq" id="WP_369752761.1">
    <property type="nucleotide sequence ID" value="NZ_CP165625.1"/>
</dbReference>
<feature type="signal peptide" evidence="1">
    <location>
        <begin position="1"/>
        <end position="19"/>
    </location>
</feature>
<dbReference type="EMBL" id="CP165625">
    <property type="protein sequence ID" value="XDU94938.1"/>
    <property type="molecule type" value="Genomic_DNA"/>
</dbReference>
<dbReference type="Pfam" id="PF09832">
    <property type="entry name" value="DUF2059"/>
    <property type="match status" value="1"/>
</dbReference>
<evidence type="ECO:0000256" key="1">
    <source>
        <dbReference type="SAM" id="SignalP"/>
    </source>
</evidence>
<organism evidence="3">
    <name type="scientific">Flavobacterium sp. WC2409</name>
    <dbReference type="NCBI Taxonomy" id="3234139"/>
    <lineage>
        <taxon>Bacteria</taxon>
        <taxon>Pseudomonadati</taxon>
        <taxon>Bacteroidota</taxon>
        <taxon>Flavobacteriia</taxon>
        <taxon>Flavobacteriales</taxon>
        <taxon>Flavobacteriaceae</taxon>
        <taxon>Flavobacterium</taxon>
    </lineage>
</organism>
<feature type="chain" id="PRO_5044317535" evidence="1">
    <location>
        <begin position="20"/>
        <end position="148"/>
    </location>
</feature>
<gene>
    <name evidence="3" type="ORF">AB3G34_13720</name>
</gene>
<dbReference type="InterPro" id="IPR018637">
    <property type="entry name" value="DUF2059"/>
</dbReference>
<sequence>MKKLLLSITFLLIAQITIAQNASFKADALKLISISGADAQIKIVKPQIMNMVPENKKENFSKEFDASIPSLLDKMAEIYMEIYTIDYIKAMIVFYESPVGKKMNEKAAELGQKSMQAGQEWSQELQGLMAKYKEETPAQNTYSVTKPK</sequence>
<evidence type="ECO:0000313" key="3">
    <source>
        <dbReference type="EMBL" id="XDU94938.1"/>
    </source>
</evidence>
<dbReference type="AlphaFoldDB" id="A0AB39VZF0"/>
<keyword evidence="1" id="KW-0732">Signal</keyword>
<name>A0AB39VZF0_9FLAO</name>
<proteinExistence type="predicted"/>
<feature type="domain" description="DUF2059" evidence="2">
    <location>
        <begin position="71"/>
        <end position="126"/>
    </location>
</feature>
<reference evidence="3" key="1">
    <citation type="submission" date="2024-07" db="EMBL/GenBank/DDBJ databases">
        <authorList>
            <person name="Biller S.J."/>
        </authorList>
    </citation>
    <scope>NUCLEOTIDE SEQUENCE</scope>
    <source>
        <strain evidence="3">WC2409</strain>
    </source>
</reference>
<protein>
    <submittedName>
        <fullName evidence="3">DUF2059 domain-containing protein</fullName>
    </submittedName>
</protein>
<accession>A0AB39VZF0</accession>